<reference evidence="1 2" key="1">
    <citation type="submission" date="2021-06" db="EMBL/GenBank/DDBJ databases">
        <authorList>
            <person name="Kallberg Y."/>
            <person name="Tangrot J."/>
            <person name="Rosling A."/>
        </authorList>
    </citation>
    <scope>NUCLEOTIDE SEQUENCE [LARGE SCALE GENOMIC DNA]</scope>
    <source>
        <strain evidence="1 2">120-4 pot B 10/14</strain>
    </source>
</reference>
<evidence type="ECO:0000313" key="2">
    <source>
        <dbReference type="Proteomes" id="UP000789901"/>
    </source>
</evidence>
<gene>
    <name evidence="1" type="ORF">GMARGA_LOCUS16167</name>
</gene>
<dbReference type="Proteomes" id="UP000789901">
    <property type="component" value="Unassembled WGS sequence"/>
</dbReference>
<protein>
    <submittedName>
        <fullName evidence="1">16656_t:CDS:1</fullName>
    </submittedName>
</protein>
<sequence>MQLRQADENISSTLPKKLPNISLFDSKNNDISELVNRYLTFDDHDSEEINTPTTQIENIEHNENRDNIEQEDNEIVTYLQGYIS</sequence>
<accession>A0ABN7VAP2</accession>
<evidence type="ECO:0000313" key="1">
    <source>
        <dbReference type="EMBL" id="CAG8748903.1"/>
    </source>
</evidence>
<dbReference type="EMBL" id="CAJVQB010011594">
    <property type="protein sequence ID" value="CAG8748903.1"/>
    <property type="molecule type" value="Genomic_DNA"/>
</dbReference>
<name>A0ABN7VAP2_GIGMA</name>
<comment type="caution">
    <text evidence="1">The sequence shown here is derived from an EMBL/GenBank/DDBJ whole genome shotgun (WGS) entry which is preliminary data.</text>
</comment>
<keyword evidence="2" id="KW-1185">Reference proteome</keyword>
<proteinExistence type="predicted"/>
<organism evidence="1 2">
    <name type="scientific">Gigaspora margarita</name>
    <dbReference type="NCBI Taxonomy" id="4874"/>
    <lineage>
        <taxon>Eukaryota</taxon>
        <taxon>Fungi</taxon>
        <taxon>Fungi incertae sedis</taxon>
        <taxon>Mucoromycota</taxon>
        <taxon>Glomeromycotina</taxon>
        <taxon>Glomeromycetes</taxon>
        <taxon>Diversisporales</taxon>
        <taxon>Gigasporaceae</taxon>
        <taxon>Gigaspora</taxon>
    </lineage>
</organism>